<evidence type="ECO:0000259" key="7">
    <source>
        <dbReference type="PROSITE" id="PS51900"/>
    </source>
</evidence>
<dbReference type="SUPFAM" id="SSF56349">
    <property type="entry name" value="DNA breaking-rejoining enzymes"/>
    <property type="match status" value="1"/>
</dbReference>
<dbReference type="Gene3D" id="1.10.443.10">
    <property type="entry name" value="Intergrase catalytic core"/>
    <property type="match status" value="1"/>
</dbReference>
<dbReference type="InterPro" id="IPR013762">
    <property type="entry name" value="Integrase-like_cat_sf"/>
</dbReference>
<dbReference type="EMBL" id="LT629779">
    <property type="protein sequence ID" value="SDS87836.1"/>
    <property type="molecule type" value="Genomic_DNA"/>
</dbReference>
<dbReference type="InterPro" id="IPR044068">
    <property type="entry name" value="CB"/>
</dbReference>
<proteinExistence type="inferred from homology"/>
<keyword evidence="3 5" id="KW-0238">DNA-binding</keyword>
<feature type="domain" description="Tyr recombinase" evidence="6">
    <location>
        <begin position="179"/>
        <end position="369"/>
    </location>
</feature>
<evidence type="ECO:0000313" key="8">
    <source>
        <dbReference type="EMBL" id="SDS87836.1"/>
    </source>
</evidence>
<dbReference type="OrthoDB" id="1822491at2"/>
<dbReference type="InterPro" id="IPR011010">
    <property type="entry name" value="DNA_brk_join_enz"/>
</dbReference>
<dbReference type="GO" id="GO:0003677">
    <property type="term" value="F:DNA binding"/>
    <property type="evidence" value="ECO:0007669"/>
    <property type="project" value="UniProtKB-UniRule"/>
</dbReference>
<evidence type="ECO:0000256" key="5">
    <source>
        <dbReference type="PROSITE-ProRule" id="PRU01248"/>
    </source>
</evidence>
<dbReference type="Gene3D" id="1.10.150.130">
    <property type="match status" value="1"/>
</dbReference>
<evidence type="ECO:0000256" key="1">
    <source>
        <dbReference type="ARBA" id="ARBA00008857"/>
    </source>
</evidence>
<dbReference type="PROSITE" id="PS51900">
    <property type="entry name" value="CB"/>
    <property type="match status" value="1"/>
</dbReference>
<comment type="similarity">
    <text evidence="1">Belongs to the 'phage' integrase family.</text>
</comment>
<dbReference type="GO" id="GO:0006310">
    <property type="term" value="P:DNA recombination"/>
    <property type="evidence" value="ECO:0007669"/>
    <property type="project" value="UniProtKB-KW"/>
</dbReference>
<dbReference type="InterPro" id="IPR050808">
    <property type="entry name" value="Phage_Integrase"/>
</dbReference>
<protein>
    <submittedName>
        <fullName evidence="8">Site-specific recombinase XerD</fullName>
    </submittedName>
</protein>
<dbReference type="RefSeq" id="WP_091718254.1">
    <property type="nucleotide sequence ID" value="NZ_LT629779.1"/>
</dbReference>
<dbReference type="CDD" id="cd01189">
    <property type="entry name" value="INT_ICEBs1_C_like"/>
    <property type="match status" value="1"/>
</dbReference>
<organism evidence="8 9">
    <name type="scientific">Pseudarthrobacter equi</name>
    <dbReference type="NCBI Taxonomy" id="728066"/>
    <lineage>
        <taxon>Bacteria</taxon>
        <taxon>Bacillati</taxon>
        <taxon>Actinomycetota</taxon>
        <taxon>Actinomycetes</taxon>
        <taxon>Micrococcales</taxon>
        <taxon>Micrococcaceae</taxon>
        <taxon>Pseudarthrobacter</taxon>
    </lineage>
</organism>
<dbReference type="PANTHER" id="PTHR30629">
    <property type="entry name" value="PROPHAGE INTEGRASE"/>
    <property type="match status" value="1"/>
</dbReference>
<keyword evidence="4" id="KW-0233">DNA recombination</keyword>
<evidence type="ECO:0000256" key="4">
    <source>
        <dbReference type="ARBA" id="ARBA00023172"/>
    </source>
</evidence>
<dbReference type="AlphaFoldDB" id="A0A1H1VUA0"/>
<dbReference type="InterPro" id="IPR010998">
    <property type="entry name" value="Integrase_recombinase_N"/>
</dbReference>
<accession>A0A1H1VUA0</accession>
<keyword evidence="9" id="KW-1185">Reference proteome</keyword>
<dbReference type="PANTHER" id="PTHR30629:SF2">
    <property type="entry name" value="PROPHAGE INTEGRASE INTS-RELATED"/>
    <property type="match status" value="1"/>
</dbReference>
<keyword evidence="2" id="KW-0229">DNA integration</keyword>
<gene>
    <name evidence="8" type="ORF">SAMN04489743_1097</name>
</gene>
<reference evidence="9" key="1">
    <citation type="submission" date="2016-10" db="EMBL/GenBank/DDBJ databases">
        <authorList>
            <person name="Varghese N."/>
            <person name="Submissions S."/>
        </authorList>
    </citation>
    <scope>NUCLEOTIDE SEQUENCE [LARGE SCALE GENOMIC DNA]</scope>
    <source>
        <strain evidence="9">IMMIB L-1606</strain>
    </source>
</reference>
<feature type="domain" description="Core-binding (CB)" evidence="7">
    <location>
        <begin position="60"/>
        <end position="152"/>
    </location>
</feature>
<dbReference type="InterPro" id="IPR002104">
    <property type="entry name" value="Integrase_catalytic"/>
</dbReference>
<evidence type="ECO:0000256" key="3">
    <source>
        <dbReference type="ARBA" id="ARBA00023125"/>
    </source>
</evidence>
<dbReference type="Proteomes" id="UP000198751">
    <property type="component" value="Chromosome I"/>
</dbReference>
<evidence type="ECO:0000259" key="6">
    <source>
        <dbReference type="PROSITE" id="PS51898"/>
    </source>
</evidence>
<sequence>MAINKLSSGVKRWEVDWTTADNVRRRKRFSTKREAEDFWHATVRSVQSGTYIDPRAAAKVTVEQLYEDWIERVATLGANGRKPASPKTIDNYERCYENYVAPRWGHTPIGKVRYDDVAAWITTLKGRDGGPAGVTTRREVGLYFGRLMGHAVKKRLLATNPTKDPLGQTDYVPARVKEREHVYLTMPQLMALAKACDEFELFVMVAGTCGLRWGEITALTYEDLDLVDKPAMTVRKAFSEIGGRLVLGPTKGGESRVVPLPALVAERLKVASAAESPGARIFGGARKSVLRNSTWTRRHYSPAIGRLKATMTNFPRPTFHDLRHTAVSLAISSGANIKVVQRIAGHASATMTLDTYAGLFDHDLHDSAGRLNAALERLGWE</sequence>
<dbReference type="Pfam" id="PF00589">
    <property type="entry name" value="Phage_integrase"/>
    <property type="match status" value="1"/>
</dbReference>
<evidence type="ECO:0000313" key="9">
    <source>
        <dbReference type="Proteomes" id="UP000198751"/>
    </source>
</evidence>
<dbReference type="GO" id="GO:0015074">
    <property type="term" value="P:DNA integration"/>
    <property type="evidence" value="ECO:0007669"/>
    <property type="project" value="UniProtKB-KW"/>
</dbReference>
<evidence type="ECO:0000256" key="2">
    <source>
        <dbReference type="ARBA" id="ARBA00022908"/>
    </source>
</evidence>
<name>A0A1H1VUA0_9MICC</name>
<dbReference type="PROSITE" id="PS51898">
    <property type="entry name" value="TYR_RECOMBINASE"/>
    <property type="match status" value="1"/>
</dbReference>